<evidence type="ECO:0000313" key="3">
    <source>
        <dbReference type="Proteomes" id="UP000095282"/>
    </source>
</evidence>
<evidence type="ECO:0000256" key="1">
    <source>
        <dbReference type="ARBA" id="ARBA00022723"/>
    </source>
</evidence>
<accession>A0A1I7T355</accession>
<keyword evidence="1" id="KW-0479">Metal-binding</keyword>
<dbReference type="AlphaFoldDB" id="A0A1I7T355"/>
<dbReference type="Gene3D" id="2.60.120.650">
    <property type="entry name" value="Cupin"/>
    <property type="match status" value="1"/>
</dbReference>
<feature type="region of interest" description="Disordered" evidence="2">
    <location>
        <begin position="90"/>
        <end position="126"/>
    </location>
</feature>
<feature type="compositionally biased region" description="Basic and acidic residues" evidence="2">
    <location>
        <begin position="97"/>
        <end position="107"/>
    </location>
</feature>
<keyword evidence="3" id="KW-1185">Reference proteome</keyword>
<dbReference type="WBParaSite" id="Csp11.Scaffold487.g1973.t1">
    <property type="protein sequence ID" value="Csp11.Scaffold487.g1973.t1"/>
    <property type="gene ID" value="Csp11.Scaffold487.g1973"/>
</dbReference>
<evidence type="ECO:0000313" key="4">
    <source>
        <dbReference type="WBParaSite" id="Csp11.Scaffold487.g1973.t1"/>
    </source>
</evidence>
<dbReference type="Proteomes" id="UP000095282">
    <property type="component" value="Unplaced"/>
</dbReference>
<dbReference type="PANTHER" id="PTHR23123">
    <property type="entry name" value="PHD/F-BOX CONTAINING PROTEIN"/>
    <property type="match status" value="1"/>
</dbReference>
<organism evidence="3 4">
    <name type="scientific">Caenorhabditis tropicalis</name>
    <dbReference type="NCBI Taxonomy" id="1561998"/>
    <lineage>
        <taxon>Eukaryota</taxon>
        <taxon>Metazoa</taxon>
        <taxon>Ecdysozoa</taxon>
        <taxon>Nematoda</taxon>
        <taxon>Chromadorea</taxon>
        <taxon>Rhabditida</taxon>
        <taxon>Rhabditina</taxon>
        <taxon>Rhabditomorpha</taxon>
        <taxon>Rhabditoidea</taxon>
        <taxon>Rhabditidae</taxon>
        <taxon>Peloderinae</taxon>
        <taxon>Caenorhabditis</taxon>
    </lineage>
</organism>
<sequence length="126" mass="14338">MLSTETIRVTLKNILHEYPCGLSGHHVYYHVDTGKTVFYLAPPTPANLELYERIETFQTKEAEEDEWIGVTSRFPWIRVHLSRVQRHYVGVNGIPPHSEDKEEKKETSGGNRGALLGSHGPDKEVL</sequence>
<dbReference type="GO" id="GO:0046872">
    <property type="term" value="F:metal ion binding"/>
    <property type="evidence" value="ECO:0007669"/>
    <property type="project" value="UniProtKB-KW"/>
</dbReference>
<evidence type="ECO:0000256" key="2">
    <source>
        <dbReference type="SAM" id="MobiDB-lite"/>
    </source>
</evidence>
<reference evidence="4" key="1">
    <citation type="submission" date="2016-11" db="UniProtKB">
        <authorList>
            <consortium name="WormBaseParasite"/>
        </authorList>
    </citation>
    <scope>IDENTIFICATION</scope>
</reference>
<dbReference type="InterPro" id="IPR050690">
    <property type="entry name" value="JHDM1_Histone_Demethylase"/>
</dbReference>
<name>A0A1I7T355_9PELO</name>
<proteinExistence type="predicted"/>
<protein>
    <submittedName>
        <fullName evidence="4">Uncharacterized protein</fullName>
    </submittedName>
</protein>